<evidence type="ECO:0000313" key="10">
    <source>
        <dbReference type="Proteomes" id="UP000326340"/>
    </source>
</evidence>
<comment type="caution">
    <text evidence="9">The sequence shown here is derived from an EMBL/GenBank/DDBJ whole genome shotgun (WGS) entry which is preliminary data.</text>
</comment>
<feature type="domain" description="Cation efflux protein transmembrane" evidence="8">
    <location>
        <begin position="150"/>
        <end position="283"/>
    </location>
</feature>
<dbReference type="OrthoDB" id="78296at2759"/>
<dbReference type="EMBL" id="PUHP01000007">
    <property type="protein sequence ID" value="TQN75178.1"/>
    <property type="molecule type" value="Genomic_DNA"/>
</dbReference>
<keyword evidence="2" id="KW-0813">Transport</keyword>
<evidence type="ECO:0000256" key="6">
    <source>
        <dbReference type="SAM" id="MobiDB-lite"/>
    </source>
</evidence>
<sequence length="311" mass="33194">MSLAGEEALANASGTALETPPPPPASYQTEKGEALACHSAAAAAAAAAADVEGQLRLHSESNPYGLSFAFKNPEELICFKANTSREINSVGNSFGSNGSAWHLGDKIQKSYKTQNAAIKRMFNPVDELVAEARQETSDDQPQFRVAVWGSFGLNVALTALQIYAAISTGSLSLITTMANAIFYPLSNLTLILAGRKTASVDALDGAVGKARLETVGNIVFCFFMMLVPLVVIALAARELVSQPIEKGMEAFRIEPIVVVCVAFASKLVLFLYCFSLRNRDSQVRIFWSDHRNGLLVNGFGNLISVGGSKLA</sequence>
<feature type="transmembrane region" description="Helical" evidence="7">
    <location>
        <begin position="172"/>
        <end position="193"/>
    </location>
</feature>
<dbReference type="SUPFAM" id="SSF161111">
    <property type="entry name" value="Cation efflux protein transmembrane domain-like"/>
    <property type="match status" value="1"/>
</dbReference>
<feature type="transmembrane region" description="Helical" evidence="7">
    <location>
        <begin position="214"/>
        <end position="236"/>
    </location>
</feature>
<keyword evidence="10" id="KW-1185">Reference proteome</keyword>
<dbReference type="GO" id="GO:0030003">
    <property type="term" value="P:intracellular monoatomic cation homeostasis"/>
    <property type="evidence" value="ECO:0007669"/>
    <property type="project" value="UniProtKB-ARBA"/>
</dbReference>
<dbReference type="GO" id="GO:0008324">
    <property type="term" value="F:monoatomic cation transmembrane transporter activity"/>
    <property type="evidence" value="ECO:0007669"/>
    <property type="project" value="InterPro"/>
</dbReference>
<reference evidence="9 10" key="1">
    <citation type="journal article" date="2019" name="Sci. Rep.">
        <title>Colletotrichum shisoi sp. nov., an anthracnose pathogen of Perilla frutescens in Japan: molecular phylogenetic, morphological and genomic evidence.</title>
        <authorList>
            <person name="Gan P."/>
            <person name="Tsushima A."/>
            <person name="Hiroyama R."/>
            <person name="Narusaka M."/>
            <person name="Takano Y."/>
            <person name="Narusaka Y."/>
            <person name="Kawaradani M."/>
            <person name="Damm U."/>
            <person name="Shirasu K."/>
        </authorList>
    </citation>
    <scope>NUCLEOTIDE SEQUENCE [LARGE SCALE GENOMIC DNA]</scope>
    <source>
        <strain evidence="9 10">PG-2018a</strain>
    </source>
</reference>
<dbReference type="Gene3D" id="1.20.1510.10">
    <property type="entry name" value="Cation efflux protein transmembrane domain"/>
    <property type="match status" value="1"/>
</dbReference>
<dbReference type="Proteomes" id="UP000326340">
    <property type="component" value="Unassembled WGS sequence"/>
</dbReference>
<feature type="transmembrane region" description="Helical" evidence="7">
    <location>
        <begin position="256"/>
        <end position="274"/>
    </location>
</feature>
<gene>
    <name evidence="9" type="primary">MTPC3</name>
    <name evidence="9" type="ORF">CSHISOI_00239</name>
</gene>
<comment type="subcellular location">
    <subcellularLocation>
        <location evidence="1">Membrane</location>
        <topology evidence="1">Multi-pass membrane protein</topology>
    </subcellularLocation>
</comment>
<evidence type="ECO:0000256" key="7">
    <source>
        <dbReference type="SAM" id="Phobius"/>
    </source>
</evidence>
<dbReference type="InterPro" id="IPR058533">
    <property type="entry name" value="Cation_efflux_TM"/>
</dbReference>
<dbReference type="PANTHER" id="PTHR43840">
    <property type="entry name" value="MITOCHONDRIAL METAL TRANSPORTER 1-RELATED"/>
    <property type="match status" value="1"/>
</dbReference>
<dbReference type="Pfam" id="PF01545">
    <property type="entry name" value="Cation_efflux"/>
    <property type="match status" value="1"/>
</dbReference>
<dbReference type="GO" id="GO:0016020">
    <property type="term" value="C:membrane"/>
    <property type="evidence" value="ECO:0007669"/>
    <property type="project" value="UniProtKB-SubCell"/>
</dbReference>
<keyword evidence="4 7" id="KW-1133">Transmembrane helix</keyword>
<dbReference type="PANTHER" id="PTHR43840:SF12">
    <property type="entry name" value="CATION DIFFUSION FACILITATOR 1 (AFU_ORTHOLOGUE AFUA_1G14440)"/>
    <property type="match status" value="1"/>
</dbReference>
<accession>A0A5Q4C797</accession>
<feature type="region of interest" description="Disordered" evidence="6">
    <location>
        <begin position="1"/>
        <end position="32"/>
    </location>
</feature>
<dbReference type="AlphaFoldDB" id="A0A5Q4C797"/>
<evidence type="ECO:0000256" key="3">
    <source>
        <dbReference type="ARBA" id="ARBA00022692"/>
    </source>
</evidence>
<dbReference type="InterPro" id="IPR027469">
    <property type="entry name" value="Cation_efflux_TMD_sf"/>
</dbReference>
<dbReference type="GO" id="GO:0098771">
    <property type="term" value="P:inorganic ion homeostasis"/>
    <property type="evidence" value="ECO:0007669"/>
    <property type="project" value="UniProtKB-ARBA"/>
</dbReference>
<feature type="transmembrane region" description="Helical" evidence="7">
    <location>
        <begin position="145"/>
        <end position="166"/>
    </location>
</feature>
<evidence type="ECO:0000256" key="4">
    <source>
        <dbReference type="ARBA" id="ARBA00022989"/>
    </source>
</evidence>
<dbReference type="InterPro" id="IPR050291">
    <property type="entry name" value="CDF_Transporter"/>
</dbReference>
<protein>
    <submittedName>
        <fullName evidence="9">Putative metal tolerance protein C3</fullName>
    </submittedName>
</protein>
<keyword evidence="3 7" id="KW-0812">Transmembrane</keyword>
<evidence type="ECO:0000256" key="5">
    <source>
        <dbReference type="ARBA" id="ARBA00023136"/>
    </source>
</evidence>
<organism evidence="9 10">
    <name type="scientific">Colletotrichum shisoi</name>
    <dbReference type="NCBI Taxonomy" id="2078593"/>
    <lineage>
        <taxon>Eukaryota</taxon>
        <taxon>Fungi</taxon>
        <taxon>Dikarya</taxon>
        <taxon>Ascomycota</taxon>
        <taxon>Pezizomycotina</taxon>
        <taxon>Sordariomycetes</taxon>
        <taxon>Hypocreomycetidae</taxon>
        <taxon>Glomerellales</taxon>
        <taxon>Glomerellaceae</taxon>
        <taxon>Colletotrichum</taxon>
        <taxon>Colletotrichum destructivum species complex</taxon>
    </lineage>
</organism>
<keyword evidence="5 7" id="KW-0472">Membrane</keyword>
<evidence type="ECO:0000256" key="1">
    <source>
        <dbReference type="ARBA" id="ARBA00004141"/>
    </source>
</evidence>
<proteinExistence type="predicted"/>
<evidence type="ECO:0000256" key="2">
    <source>
        <dbReference type="ARBA" id="ARBA00022448"/>
    </source>
</evidence>
<name>A0A5Q4C797_9PEZI</name>
<evidence type="ECO:0000259" key="8">
    <source>
        <dbReference type="Pfam" id="PF01545"/>
    </source>
</evidence>
<evidence type="ECO:0000313" key="9">
    <source>
        <dbReference type="EMBL" id="TQN75178.1"/>
    </source>
</evidence>